<evidence type="ECO:0000256" key="3">
    <source>
        <dbReference type="RuleBase" id="RU000363"/>
    </source>
</evidence>
<dbReference type="EMBL" id="JBIRUI010000012">
    <property type="protein sequence ID" value="MFI1717077.1"/>
    <property type="molecule type" value="Genomic_DNA"/>
</dbReference>
<protein>
    <submittedName>
        <fullName evidence="4">SDR family NAD(P)-dependent oxidoreductase</fullName>
    </submittedName>
</protein>
<dbReference type="Gene3D" id="3.40.50.720">
    <property type="entry name" value="NAD(P)-binding Rossmann-like Domain"/>
    <property type="match status" value="1"/>
</dbReference>
<dbReference type="SUPFAM" id="SSF51735">
    <property type="entry name" value="NAD(P)-binding Rossmann-fold domains"/>
    <property type="match status" value="1"/>
</dbReference>
<reference evidence="4 5" key="1">
    <citation type="submission" date="2024-10" db="EMBL/GenBank/DDBJ databases">
        <title>The Natural Products Discovery Center: Release of the First 8490 Sequenced Strains for Exploring Actinobacteria Biosynthetic Diversity.</title>
        <authorList>
            <person name="Kalkreuter E."/>
            <person name="Kautsar S.A."/>
            <person name="Yang D."/>
            <person name="Bader C.D."/>
            <person name="Teijaro C.N."/>
            <person name="Fluegel L."/>
            <person name="Davis C.M."/>
            <person name="Simpson J.R."/>
            <person name="Lauterbach L."/>
            <person name="Steele A.D."/>
            <person name="Gui C."/>
            <person name="Meng S."/>
            <person name="Li G."/>
            <person name="Viehrig K."/>
            <person name="Ye F."/>
            <person name="Su P."/>
            <person name="Kiefer A.F."/>
            <person name="Nichols A."/>
            <person name="Cepeda A.J."/>
            <person name="Yan W."/>
            <person name="Fan B."/>
            <person name="Jiang Y."/>
            <person name="Adhikari A."/>
            <person name="Zheng C.-J."/>
            <person name="Schuster L."/>
            <person name="Cowan T.M."/>
            <person name="Smanski M.J."/>
            <person name="Chevrette M.G."/>
            <person name="De Carvalho L.P.S."/>
            <person name="Shen B."/>
        </authorList>
    </citation>
    <scope>NUCLEOTIDE SEQUENCE [LARGE SCALE GENOMIC DNA]</scope>
    <source>
        <strain evidence="4 5">NPDC020602</strain>
    </source>
</reference>
<evidence type="ECO:0000256" key="2">
    <source>
        <dbReference type="ARBA" id="ARBA00023002"/>
    </source>
</evidence>
<dbReference type="Proteomes" id="UP001611339">
    <property type="component" value="Unassembled WGS sequence"/>
</dbReference>
<comment type="similarity">
    <text evidence="1 3">Belongs to the short-chain dehydrogenases/reductases (SDR) family.</text>
</comment>
<dbReference type="Pfam" id="PF00106">
    <property type="entry name" value="adh_short"/>
    <property type="match status" value="1"/>
</dbReference>
<dbReference type="PANTHER" id="PTHR44196">
    <property type="entry name" value="DEHYDROGENASE/REDUCTASE SDR FAMILY MEMBER 7B"/>
    <property type="match status" value="1"/>
</dbReference>
<gene>
    <name evidence="4" type="ORF">ACH407_26340</name>
</gene>
<comment type="caution">
    <text evidence="4">The sequence shown here is derived from an EMBL/GenBank/DDBJ whole genome shotgun (WGS) entry which is preliminary data.</text>
</comment>
<keyword evidence="2" id="KW-0560">Oxidoreductase</keyword>
<organism evidence="4 5">
    <name type="scientific">Streptomyces litmocidini</name>
    <dbReference type="NCBI Taxonomy" id="67318"/>
    <lineage>
        <taxon>Bacteria</taxon>
        <taxon>Bacillati</taxon>
        <taxon>Actinomycetota</taxon>
        <taxon>Actinomycetes</taxon>
        <taxon>Kitasatosporales</taxon>
        <taxon>Streptomycetaceae</taxon>
        <taxon>Streptomyces</taxon>
    </lineage>
</organism>
<evidence type="ECO:0000313" key="4">
    <source>
        <dbReference type="EMBL" id="MFI1717077.1"/>
    </source>
</evidence>
<dbReference type="PRINTS" id="PR00081">
    <property type="entry name" value="GDHRDH"/>
</dbReference>
<accession>A0ABW7UBP2</accession>
<evidence type="ECO:0000256" key="1">
    <source>
        <dbReference type="ARBA" id="ARBA00006484"/>
    </source>
</evidence>
<keyword evidence="5" id="KW-1185">Reference proteome</keyword>
<dbReference type="RefSeq" id="WP_398711370.1">
    <property type="nucleotide sequence ID" value="NZ_JBIRUI010000012.1"/>
</dbReference>
<dbReference type="PRINTS" id="PR00080">
    <property type="entry name" value="SDRFAMILY"/>
</dbReference>
<evidence type="ECO:0000313" key="5">
    <source>
        <dbReference type="Proteomes" id="UP001611339"/>
    </source>
</evidence>
<dbReference type="InterPro" id="IPR002347">
    <property type="entry name" value="SDR_fam"/>
</dbReference>
<dbReference type="InterPro" id="IPR036291">
    <property type="entry name" value="NAD(P)-bd_dom_sf"/>
</dbReference>
<sequence length="346" mass="36056">MNRHTREPGPGTVVVVTGASSGIGRAAAAAFAARGARLVLTARSAGVLAQVAARCAEAHPRAEAVAVTADVTDFAATERVARTAVDRFGRIDVWVNAAGVGVLGRLDRVPPADVRRLWETNVLGAFHGARAALPVMRRQGGGTLIDVSSVLGGAVVAPYMGAYAASKAALATLDEVLRQELRLSGDTGVAVCTILPAGVDTPFFRHAANHTGRRLRSLPAVATPQRVARAVVRAAARPRRRVHVGPGSRLLPWAHALAPETVRSLVRWRTGRVYLDAPGTAPITRGVLYEPSDATASVAGGRHAGARTAVRRVAGCTAALASAAAVRTATRHLPSRGRSSPHHRRS</sequence>
<proteinExistence type="inferred from homology"/>
<dbReference type="PANTHER" id="PTHR44196:SF1">
    <property type="entry name" value="DEHYDROGENASE_REDUCTASE SDR FAMILY MEMBER 7B"/>
    <property type="match status" value="1"/>
</dbReference>
<name>A0ABW7UBP2_9ACTN</name>